<name>A0A7I7P766_9MYCO</name>
<evidence type="ECO:0000313" key="3">
    <source>
        <dbReference type="Proteomes" id="UP000466632"/>
    </source>
</evidence>
<dbReference type="EMBL" id="AP022582">
    <property type="protein sequence ID" value="BBY04410.1"/>
    <property type="molecule type" value="Genomic_DNA"/>
</dbReference>
<dbReference type="KEGG" id="mseo:MSEO_49090"/>
<keyword evidence="1" id="KW-1133">Transmembrane helix</keyword>
<dbReference type="RefSeq" id="WP_232075174.1">
    <property type="nucleotide sequence ID" value="NZ_AP022582.1"/>
</dbReference>
<dbReference type="AlphaFoldDB" id="A0A7I7P766"/>
<protein>
    <recommendedName>
        <fullName evidence="4">DUF4345 domain-containing protein</fullName>
    </recommendedName>
</protein>
<keyword evidence="1" id="KW-0472">Membrane</keyword>
<sequence>MTVAGLAIRIGFAVSLVVSAASHAYLYMHGYRHIPDIGTAFLVQASVSFAIALLILLGGPGWLRWAAAAVAGGSLVAFVLSRTVGVLGFMEQGWDPAPHAVISVAAEALTVLLWAGGLIGWVLTSRRYPVHSELQRGRGQTTSA</sequence>
<proteinExistence type="predicted"/>
<feature type="transmembrane region" description="Helical" evidence="1">
    <location>
        <begin position="65"/>
        <end position="89"/>
    </location>
</feature>
<keyword evidence="3" id="KW-1185">Reference proteome</keyword>
<reference evidence="2 3" key="1">
    <citation type="journal article" date="2019" name="Emerg. Microbes Infect.">
        <title>Comprehensive subspecies identification of 175 nontuberculous mycobacteria species based on 7547 genomic profiles.</title>
        <authorList>
            <person name="Matsumoto Y."/>
            <person name="Kinjo T."/>
            <person name="Motooka D."/>
            <person name="Nabeya D."/>
            <person name="Jung N."/>
            <person name="Uechi K."/>
            <person name="Horii T."/>
            <person name="Iida T."/>
            <person name="Fujita J."/>
            <person name="Nakamura S."/>
        </authorList>
    </citation>
    <scope>NUCLEOTIDE SEQUENCE [LARGE SCALE GENOMIC DNA]</scope>
    <source>
        <strain evidence="2 3">JCM 16018</strain>
    </source>
</reference>
<keyword evidence="1" id="KW-0812">Transmembrane</keyword>
<dbReference type="Proteomes" id="UP000466632">
    <property type="component" value="Chromosome"/>
</dbReference>
<feature type="transmembrane region" description="Helical" evidence="1">
    <location>
        <begin position="6"/>
        <end position="28"/>
    </location>
</feature>
<evidence type="ECO:0000256" key="1">
    <source>
        <dbReference type="SAM" id="Phobius"/>
    </source>
</evidence>
<accession>A0A7I7P766</accession>
<feature type="transmembrane region" description="Helical" evidence="1">
    <location>
        <begin position="101"/>
        <end position="123"/>
    </location>
</feature>
<evidence type="ECO:0000313" key="2">
    <source>
        <dbReference type="EMBL" id="BBY04410.1"/>
    </source>
</evidence>
<evidence type="ECO:0008006" key="4">
    <source>
        <dbReference type="Google" id="ProtNLM"/>
    </source>
</evidence>
<gene>
    <name evidence="2" type="ORF">MSEO_49090</name>
</gene>
<organism evidence="2 3">
    <name type="scientific">Mycobacterium seoulense</name>
    <dbReference type="NCBI Taxonomy" id="386911"/>
    <lineage>
        <taxon>Bacteria</taxon>
        <taxon>Bacillati</taxon>
        <taxon>Actinomycetota</taxon>
        <taxon>Actinomycetes</taxon>
        <taxon>Mycobacteriales</taxon>
        <taxon>Mycobacteriaceae</taxon>
        <taxon>Mycobacterium</taxon>
    </lineage>
</organism>
<feature type="transmembrane region" description="Helical" evidence="1">
    <location>
        <begin position="40"/>
        <end position="59"/>
    </location>
</feature>